<dbReference type="Pfam" id="PF12937">
    <property type="entry name" value="F-box-like"/>
    <property type="match status" value="1"/>
</dbReference>
<sequence>MPGLPAAGGRPAAGAEALVLRAAERSLKDVLELVKIGALDPSTLGSLSGLCEELKRTSVPRVVDAADAGDDDEADTETEDPARPSDGTVTPIRFAAPAPRPRRRKLGDGGEAALALGALRLSTKPMDAAWTSRGAKRNPEREPVESESDADADAEDASRVKRRRERLCSPSPDRAGATTPPPVDAPTLPDPAAQAADAAAVAAEAAAAAAAAAAAEAAAAVPAPPKPPIGPLPKTPPFGDLENLPAEVALDIVSRLNAKELGRLECTCRGARGTPGLVELAVLRVKRHDYAIPIPTTRENWPQVVQRWEWTNSSRSISTRMDEVAATLDSLDMSFSLGFGAELQTDEPPRRRRAVEADPAPPAL</sequence>
<gene>
    <name evidence="3" type="ORF">PECAL_5P21720</name>
</gene>
<feature type="region of interest" description="Disordered" evidence="1">
    <location>
        <begin position="341"/>
        <end position="364"/>
    </location>
</feature>
<feature type="domain" description="F-box" evidence="2">
    <location>
        <begin position="241"/>
        <end position="269"/>
    </location>
</feature>
<organism evidence="3 4">
    <name type="scientific">Pelagomonas calceolata</name>
    <dbReference type="NCBI Taxonomy" id="35677"/>
    <lineage>
        <taxon>Eukaryota</taxon>
        <taxon>Sar</taxon>
        <taxon>Stramenopiles</taxon>
        <taxon>Ochrophyta</taxon>
        <taxon>Pelagophyceae</taxon>
        <taxon>Pelagomonadales</taxon>
        <taxon>Pelagomonadaceae</taxon>
        <taxon>Pelagomonas</taxon>
    </lineage>
</organism>
<dbReference type="EMBL" id="CAKKNE010000005">
    <property type="protein sequence ID" value="CAH0377634.1"/>
    <property type="molecule type" value="Genomic_DNA"/>
</dbReference>
<name>A0A8J2SUZ0_9STRA</name>
<dbReference type="AlphaFoldDB" id="A0A8J2SUZ0"/>
<feature type="region of interest" description="Disordered" evidence="1">
    <location>
        <begin position="62"/>
        <end position="108"/>
    </location>
</feature>
<proteinExistence type="predicted"/>
<evidence type="ECO:0000313" key="3">
    <source>
        <dbReference type="EMBL" id="CAH0377634.1"/>
    </source>
</evidence>
<keyword evidence="4" id="KW-1185">Reference proteome</keyword>
<dbReference type="SUPFAM" id="SSF81383">
    <property type="entry name" value="F-box domain"/>
    <property type="match status" value="1"/>
</dbReference>
<evidence type="ECO:0000259" key="2">
    <source>
        <dbReference type="Pfam" id="PF12937"/>
    </source>
</evidence>
<reference evidence="3" key="1">
    <citation type="submission" date="2021-11" db="EMBL/GenBank/DDBJ databases">
        <authorList>
            <consortium name="Genoscope - CEA"/>
            <person name="William W."/>
        </authorList>
    </citation>
    <scope>NUCLEOTIDE SEQUENCE</scope>
</reference>
<dbReference type="CDD" id="cd09917">
    <property type="entry name" value="F-box_SF"/>
    <property type="match status" value="1"/>
</dbReference>
<comment type="caution">
    <text evidence="3">The sequence shown here is derived from an EMBL/GenBank/DDBJ whole genome shotgun (WGS) entry which is preliminary data.</text>
</comment>
<dbReference type="Proteomes" id="UP000789595">
    <property type="component" value="Unassembled WGS sequence"/>
</dbReference>
<dbReference type="InterPro" id="IPR001810">
    <property type="entry name" value="F-box_dom"/>
</dbReference>
<evidence type="ECO:0000256" key="1">
    <source>
        <dbReference type="SAM" id="MobiDB-lite"/>
    </source>
</evidence>
<dbReference type="InterPro" id="IPR036047">
    <property type="entry name" value="F-box-like_dom_sf"/>
</dbReference>
<feature type="compositionally biased region" description="Acidic residues" evidence="1">
    <location>
        <begin position="145"/>
        <end position="155"/>
    </location>
</feature>
<feature type="region of interest" description="Disordered" evidence="1">
    <location>
        <begin position="127"/>
        <end position="192"/>
    </location>
</feature>
<feature type="compositionally biased region" description="Acidic residues" evidence="1">
    <location>
        <begin position="67"/>
        <end position="79"/>
    </location>
</feature>
<protein>
    <recommendedName>
        <fullName evidence="2">F-box domain-containing protein</fullName>
    </recommendedName>
</protein>
<evidence type="ECO:0000313" key="4">
    <source>
        <dbReference type="Proteomes" id="UP000789595"/>
    </source>
</evidence>
<accession>A0A8J2SUZ0</accession>